<keyword evidence="4" id="KW-0694">RNA-binding</keyword>
<dbReference type="PANTHER" id="PTHR38101">
    <property type="entry name" value="UPF0307 PROTEIN YJGA"/>
    <property type="match status" value="1"/>
</dbReference>
<keyword evidence="3" id="KW-0699">rRNA-binding</keyword>
<reference evidence="6 7" key="1">
    <citation type="submission" date="2018-12" db="EMBL/GenBank/DDBJ databases">
        <title>First genome draft of Desulfovibrio legallis sp. nov.</title>
        <authorList>
            <person name="Ben Dhia O."/>
            <person name="Najjari A."/>
            <person name="Ferjani R."/>
            <person name="Fhoula I."/>
            <person name="Fardeau M.-L."/>
            <person name="Boudabbous A."/>
            <person name="Ouzari H.I."/>
        </authorList>
    </citation>
    <scope>NUCLEOTIDE SEQUENCE [LARGE SCALE GENOMIC DNA]</scope>
    <source>
        <strain evidence="6 7">H1T</strain>
    </source>
</reference>
<evidence type="ECO:0000256" key="3">
    <source>
        <dbReference type="ARBA" id="ARBA00022730"/>
    </source>
</evidence>
<comment type="caution">
    <text evidence="6">The sequence shown here is derived from an EMBL/GenBank/DDBJ whole genome shotgun (WGS) entry which is preliminary data.</text>
</comment>
<evidence type="ECO:0000256" key="2">
    <source>
        <dbReference type="ARBA" id="ARBA00022517"/>
    </source>
</evidence>
<dbReference type="AlphaFoldDB" id="A0A6H3FGA0"/>
<protein>
    <submittedName>
        <fullName evidence="6">DUF615 domain-containing protein</fullName>
    </submittedName>
</protein>
<dbReference type="InterPro" id="IPR006839">
    <property type="entry name" value="DarP"/>
</dbReference>
<dbReference type="GO" id="GO:0042254">
    <property type="term" value="P:ribosome biogenesis"/>
    <property type="evidence" value="ECO:0007669"/>
    <property type="project" value="UniProtKB-KW"/>
</dbReference>
<dbReference type="SUPFAM" id="SSF158710">
    <property type="entry name" value="PSPTO4464-like"/>
    <property type="match status" value="1"/>
</dbReference>
<name>A0A6H3FGA0_9BACT</name>
<dbReference type="CDD" id="cd16331">
    <property type="entry name" value="YjgA-like"/>
    <property type="match status" value="1"/>
</dbReference>
<dbReference type="RefSeq" id="WP_118230628.1">
    <property type="nucleotide sequence ID" value="NZ_DBFBQU010000258.1"/>
</dbReference>
<evidence type="ECO:0000313" key="6">
    <source>
        <dbReference type="EMBL" id="TBH81738.1"/>
    </source>
</evidence>
<dbReference type="HAMAP" id="MF_00765">
    <property type="entry name" value="DarP"/>
    <property type="match status" value="1"/>
</dbReference>
<organism evidence="6 7">
    <name type="scientific">Desulfovibrio legallii</name>
    <dbReference type="NCBI Taxonomy" id="571438"/>
    <lineage>
        <taxon>Bacteria</taxon>
        <taxon>Pseudomonadati</taxon>
        <taxon>Thermodesulfobacteriota</taxon>
        <taxon>Desulfovibrionia</taxon>
        <taxon>Desulfovibrionales</taxon>
        <taxon>Desulfovibrionaceae</taxon>
        <taxon>Desulfovibrio</taxon>
    </lineage>
</organism>
<dbReference type="Pfam" id="PF04751">
    <property type="entry name" value="DarP"/>
    <property type="match status" value="1"/>
</dbReference>
<dbReference type="InterPro" id="IPR023153">
    <property type="entry name" value="DarP_sf"/>
</dbReference>
<evidence type="ECO:0000256" key="4">
    <source>
        <dbReference type="ARBA" id="ARBA00022884"/>
    </source>
</evidence>
<gene>
    <name evidence="6" type="ORF">EB812_00130</name>
</gene>
<evidence type="ECO:0000256" key="1">
    <source>
        <dbReference type="ARBA" id="ARBA00022490"/>
    </source>
</evidence>
<dbReference type="GO" id="GO:0019843">
    <property type="term" value="F:rRNA binding"/>
    <property type="evidence" value="ECO:0007669"/>
    <property type="project" value="UniProtKB-KW"/>
</dbReference>
<keyword evidence="7" id="KW-1185">Reference proteome</keyword>
<dbReference type="GO" id="GO:0005829">
    <property type="term" value="C:cytosol"/>
    <property type="evidence" value="ECO:0007669"/>
    <property type="project" value="TreeGrafter"/>
</dbReference>
<feature type="region of interest" description="Disordered" evidence="5">
    <location>
        <begin position="1"/>
        <end position="29"/>
    </location>
</feature>
<sequence>MPRAQRYQWTADGQEEAPRPSRSSKKRASLALQDLGAELARLPLGDMRTLNLPADLVEALELYARIRDHEGRRRQLQFIGRLMRDVDPEPVRVALEARQARATADSAALHRAEQWRDRLMTAEGAELDALLDALPVGLDTAPEGVTADAPATTREKLYALTLEARREKAAGTAPHAARALFRALRSGLAAAAAAGREQAADLEKF</sequence>
<dbReference type="NCBIfam" id="NF003593">
    <property type="entry name" value="PRK05255.1-1"/>
    <property type="match status" value="1"/>
</dbReference>
<dbReference type="PIRSF" id="PIRSF016183">
    <property type="entry name" value="UCP016183"/>
    <property type="match status" value="1"/>
</dbReference>
<keyword evidence="2" id="KW-0690">Ribosome biogenesis</keyword>
<dbReference type="Gene3D" id="1.10.60.30">
    <property type="entry name" value="PSPTO4464-like domains"/>
    <property type="match status" value="2"/>
</dbReference>
<dbReference type="Proteomes" id="UP000292919">
    <property type="component" value="Unassembled WGS sequence"/>
</dbReference>
<proteinExistence type="inferred from homology"/>
<evidence type="ECO:0000313" key="7">
    <source>
        <dbReference type="Proteomes" id="UP000292919"/>
    </source>
</evidence>
<evidence type="ECO:0000256" key="5">
    <source>
        <dbReference type="SAM" id="MobiDB-lite"/>
    </source>
</evidence>
<dbReference type="EMBL" id="SIXC01000001">
    <property type="protein sequence ID" value="TBH81738.1"/>
    <property type="molecule type" value="Genomic_DNA"/>
</dbReference>
<keyword evidence="1" id="KW-0963">Cytoplasm</keyword>
<dbReference type="PANTHER" id="PTHR38101:SF1">
    <property type="entry name" value="UPF0307 PROTEIN YJGA"/>
    <property type="match status" value="1"/>
</dbReference>
<accession>A0A6H3FGA0</accession>